<feature type="transmembrane region" description="Helical" evidence="7">
    <location>
        <begin position="65"/>
        <end position="83"/>
    </location>
</feature>
<feature type="domain" description="Glycine transporter" evidence="8">
    <location>
        <begin position="6"/>
        <end position="78"/>
    </location>
</feature>
<protein>
    <submittedName>
        <fullName evidence="9">Putative membrane protein</fullName>
    </submittedName>
</protein>
<dbReference type="InterPro" id="IPR005115">
    <property type="entry name" value="Gly_transporter"/>
</dbReference>
<evidence type="ECO:0000256" key="7">
    <source>
        <dbReference type="SAM" id="Phobius"/>
    </source>
</evidence>
<gene>
    <name evidence="9" type="ordered locus">Desaci_3397</name>
</gene>
<dbReference type="AlphaFoldDB" id="I4D917"/>
<dbReference type="eggNOG" id="COG2860">
    <property type="taxonomic scope" value="Bacteria"/>
</dbReference>
<dbReference type="PANTHER" id="PTHR30506:SF3">
    <property type="entry name" value="UPF0126 INNER MEMBRANE PROTEIN YADS-RELATED"/>
    <property type="match status" value="1"/>
</dbReference>
<dbReference type="OrthoDB" id="9791874at2"/>
<accession>I4D917</accession>
<evidence type="ECO:0000256" key="3">
    <source>
        <dbReference type="ARBA" id="ARBA00022475"/>
    </source>
</evidence>
<keyword evidence="4 7" id="KW-0812">Transmembrane</keyword>
<evidence type="ECO:0000259" key="8">
    <source>
        <dbReference type="Pfam" id="PF03458"/>
    </source>
</evidence>
<organism evidence="9 10">
    <name type="scientific">Desulfosporosinus acidiphilus (strain DSM 22704 / JCM 16185 / SJ4)</name>
    <dbReference type="NCBI Taxonomy" id="646529"/>
    <lineage>
        <taxon>Bacteria</taxon>
        <taxon>Bacillati</taxon>
        <taxon>Bacillota</taxon>
        <taxon>Clostridia</taxon>
        <taxon>Eubacteriales</taxon>
        <taxon>Desulfitobacteriaceae</taxon>
        <taxon>Desulfosporosinus</taxon>
    </lineage>
</organism>
<evidence type="ECO:0000256" key="4">
    <source>
        <dbReference type="ARBA" id="ARBA00022692"/>
    </source>
</evidence>
<evidence type="ECO:0000256" key="6">
    <source>
        <dbReference type="ARBA" id="ARBA00023136"/>
    </source>
</evidence>
<feature type="transmembrane region" description="Helical" evidence="7">
    <location>
        <begin position="172"/>
        <end position="193"/>
    </location>
</feature>
<sequence length="207" mass="22714">MLLEDLSIIGTIAFALSGALVAIEEEYDIFGILVLGFITAFGGGMIRNLTIGLPVALFWNQNLEFMYALIAIILVIILPTIWIRFGQKPILLCDALGLSVFSAQGAIYAQKAGYSVAAIMVAAALTGIGGGMLRDVLAQRKPIVLRDDVYAIWALFSGAMIGLKWINLNVDWQVYGLILVVFLLRVLSIFFKWKLPRVIIHKSSVLK</sequence>
<name>I4D917_DESAJ</name>
<keyword evidence="6 7" id="KW-0472">Membrane</keyword>
<dbReference type="Pfam" id="PF03458">
    <property type="entry name" value="Gly_transporter"/>
    <property type="match status" value="2"/>
</dbReference>
<comment type="similarity">
    <text evidence="2">Belongs to the UPF0126 family.</text>
</comment>
<evidence type="ECO:0000256" key="5">
    <source>
        <dbReference type="ARBA" id="ARBA00022989"/>
    </source>
</evidence>
<feature type="transmembrane region" description="Helical" evidence="7">
    <location>
        <begin position="30"/>
        <end position="59"/>
    </location>
</feature>
<keyword evidence="10" id="KW-1185">Reference proteome</keyword>
<keyword evidence="5 7" id="KW-1133">Transmembrane helix</keyword>
<dbReference type="HOGENOM" id="CLU_064906_2_1_9"/>
<feature type="transmembrane region" description="Helical" evidence="7">
    <location>
        <begin position="149"/>
        <end position="166"/>
    </location>
</feature>
<keyword evidence="3" id="KW-1003">Cell membrane</keyword>
<feature type="transmembrane region" description="Helical" evidence="7">
    <location>
        <begin position="114"/>
        <end position="137"/>
    </location>
</feature>
<comment type="subcellular location">
    <subcellularLocation>
        <location evidence="1">Cell membrane</location>
        <topology evidence="1">Multi-pass membrane protein</topology>
    </subcellularLocation>
</comment>
<feature type="domain" description="Glycine transporter" evidence="8">
    <location>
        <begin position="92"/>
        <end position="160"/>
    </location>
</feature>
<dbReference type="GO" id="GO:0005886">
    <property type="term" value="C:plasma membrane"/>
    <property type="evidence" value="ECO:0007669"/>
    <property type="project" value="UniProtKB-SubCell"/>
</dbReference>
<reference evidence="9 10" key="1">
    <citation type="journal article" date="2012" name="J. Bacteriol.">
        <title>Complete genome sequences of Desulfosporosinus orientis DSM765T, Desulfosporosinus youngiae DSM17734T, Desulfosporosinus meridiei DSM13257T, and Desulfosporosinus acidiphilus DSM22704T.</title>
        <authorList>
            <person name="Pester M."/>
            <person name="Brambilla E."/>
            <person name="Alazard D."/>
            <person name="Rattei T."/>
            <person name="Weinmaier T."/>
            <person name="Han J."/>
            <person name="Lucas S."/>
            <person name="Lapidus A."/>
            <person name="Cheng J.F."/>
            <person name="Goodwin L."/>
            <person name="Pitluck S."/>
            <person name="Peters L."/>
            <person name="Ovchinnikova G."/>
            <person name="Teshima H."/>
            <person name="Detter J.C."/>
            <person name="Han C.S."/>
            <person name="Tapia R."/>
            <person name="Land M.L."/>
            <person name="Hauser L."/>
            <person name="Kyrpides N.C."/>
            <person name="Ivanova N.N."/>
            <person name="Pagani I."/>
            <person name="Huntmann M."/>
            <person name="Wei C.L."/>
            <person name="Davenport K.W."/>
            <person name="Daligault H."/>
            <person name="Chain P.S."/>
            <person name="Chen A."/>
            <person name="Mavromatis K."/>
            <person name="Markowitz V."/>
            <person name="Szeto E."/>
            <person name="Mikhailova N."/>
            <person name="Pati A."/>
            <person name="Wagner M."/>
            <person name="Woyke T."/>
            <person name="Ollivier B."/>
            <person name="Klenk H.P."/>
            <person name="Spring S."/>
            <person name="Loy A."/>
        </authorList>
    </citation>
    <scope>NUCLEOTIDE SEQUENCE [LARGE SCALE GENOMIC DNA]</scope>
    <source>
        <strain evidence="10">DSM 22704 / JCM 16185 / SJ4</strain>
    </source>
</reference>
<dbReference type="KEGG" id="dai:Desaci_3397"/>
<proteinExistence type="inferred from homology"/>
<dbReference type="RefSeq" id="WP_014828280.1">
    <property type="nucleotide sequence ID" value="NC_018068.1"/>
</dbReference>
<evidence type="ECO:0000256" key="1">
    <source>
        <dbReference type="ARBA" id="ARBA00004651"/>
    </source>
</evidence>
<evidence type="ECO:0000313" key="10">
    <source>
        <dbReference type="Proteomes" id="UP000002892"/>
    </source>
</evidence>
<evidence type="ECO:0000313" key="9">
    <source>
        <dbReference type="EMBL" id="AFM42291.1"/>
    </source>
</evidence>
<dbReference type="Proteomes" id="UP000002892">
    <property type="component" value="Chromosome"/>
</dbReference>
<dbReference type="EMBL" id="CP003639">
    <property type="protein sequence ID" value="AFM42291.1"/>
    <property type="molecule type" value="Genomic_DNA"/>
</dbReference>
<dbReference type="PANTHER" id="PTHR30506">
    <property type="entry name" value="INNER MEMBRANE PROTEIN"/>
    <property type="match status" value="1"/>
</dbReference>
<dbReference type="STRING" id="646529.Desaci_3397"/>
<evidence type="ECO:0000256" key="2">
    <source>
        <dbReference type="ARBA" id="ARBA00008193"/>
    </source>
</evidence>
<feature type="transmembrane region" description="Helical" evidence="7">
    <location>
        <begin position="6"/>
        <end position="23"/>
    </location>
</feature>